<keyword evidence="1" id="KW-0812">Transmembrane</keyword>
<protein>
    <submittedName>
        <fullName evidence="2">DUF2752 domain-containing protein</fullName>
    </submittedName>
</protein>
<dbReference type="RefSeq" id="WP_255844241.1">
    <property type="nucleotide sequence ID" value="NZ_CP094358.1"/>
</dbReference>
<keyword evidence="1" id="KW-0472">Membrane</keyword>
<dbReference type="InterPro" id="IPR021215">
    <property type="entry name" value="DUF2752"/>
</dbReference>
<evidence type="ECO:0000313" key="3">
    <source>
        <dbReference type="Proteomes" id="UP000831290"/>
    </source>
</evidence>
<proteinExistence type="predicted"/>
<feature type="transmembrane region" description="Helical" evidence="1">
    <location>
        <begin position="72"/>
        <end position="92"/>
    </location>
</feature>
<sequence length="99" mass="11477">MYYSDLNDYMIPCVNKKLFGVECPGCGMQRAVGLLFEGNFSGAFKMYPAIYTLIILILFLFFNLFYKFKFDFKIKVALITINIIIIVTSYVIKMNNIIN</sequence>
<dbReference type="KEGG" id="fbm:MQE35_02610"/>
<reference evidence="2" key="1">
    <citation type="submission" date="2022-03" db="EMBL/GenBank/DDBJ databases">
        <title>Description of Abyssus ytuae gen. nov., sp. nov., a novel member of the family Flavobacteriaceae isolated from the sediment of Mariana Trench.</title>
        <authorList>
            <person name="Zhang J."/>
            <person name="Xu X."/>
        </authorList>
    </citation>
    <scope>NUCLEOTIDE SEQUENCE</scope>
    <source>
        <strain evidence="2">MT3330</strain>
    </source>
</reference>
<accession>A0A9E6ZNY0</accession>
<dbReference type="Proteomes" id="UP000831290">
    <property type="component" value="Chromosome"/>
</dbReference>
<organism evidence="2 3">
    <name type="scientific">Abyssalbus ytuae</name>
    <dbReference type="NCBI Taxonomy" id="2926907"/>
    <lineage>
        <taxon>Bacteria</taxon>
        <taxon>Pseudomonadati</taxon>
        <taxon>Bacteroidota</taxon>
        <taxon>Flavobacteriia</taxon>
        <taxon>Flavobacteriales</taxon>
        <taxon>Flavobacteriaceae</taxon>
        <taxon>Abyssalbus</taxon>
    </lineage>
</organism>
<name>A0A9E6ZNY0_9FLAO</name>
<dbReference type="AlphaFoldDB" id="A0A9E6ZNY0"/>
<evidence type="ECO:0000256" key="1">
    <source>
        <dbReference type="SAM" id="Phobius"/>
    </source>
</evidence>
<keyword evidence="3" id="KW-1185">Reference proteome</keyword>
<dbReference type="Pfam" id="PF10825">
    <property type="entry name" value="DUF2752"/>
    <property type="match status" value="1"/>
</dbReference>
<dbReference type="EMBL" id="CP094358">
    <property type="protein sequence ID" value="UOB18199.1"/>
    <property type="molecule type" value="Genomic_DNA"/>
</dbReference>
<gene>
    <name evidence="2" type="ORF">MQE35_02610</name>
</gene>
<evidence type="ECO:0000313" key="2">
    <source>
        <dbReference type="EMBL" id="UOB18199.1"/>
    </source>
</evidence>
<keyword evidence="1" id="KW-1133">Transmembrane helix</keyword>
<feature type="transmembrane region" description="Helical" evidence="1">
    <location>
        <begin position="46"/>
        <end position="65"/>
    </location>
</feature>